<dbReference type="AlphaFoldDB" id="A0A6M0JXH4"/>
<feature type="region of interest" description="Adenylyl transferase" evidence="7">
    <location>
        <begin position="453"/>
        <end position="952"/>
    </location>
</feature>
<evidence type="ECO:0000256" key="5">
    <source>
        <dbReference type="ARBA" id="ARBA00022842"/>
    </source>
</evidence>
<dbReference type="GO" id="GO:0016874">
    <property type="term" value="F:ligase activity"/>
    <property type="evidence" value="ECO:0007669"/>
    <property type="project" value="UniProtKB-KW"/>
</dbReference>
<comment type="catalytic activity">
    <reaction evidence="7">
        <text>[glutamine synthetase]-L-tyrosine + ATP = [glutamine synthetase]-O(4)-(5'-adenylyl)-L-tyrosine + diphosphate</text>
        <dbReference type="Rhea" id="RHEA:18589"/>
        <dbReference type="Rhea" id="RHEA-COMP:10660"/>
        <dbReference type="Rhea" id="RHEA-COMP:10661"/>
        <dbReference type="ChEBI" id="CHEBI:30616"/>
        <dbReference type="ChEBI" id="CHEBI:33019"/>
        <dbReference type="ChEBI" id="CHEBI:46858"/>
        <dbReference type="ChEBI" id="CHEBI:83624"/>
        <dbReference type="EC" id="2.7.7.42"/>
    </reaction>
</comment>
<dbReference type="Pfam" id="PF08335">
    <property type="entry name" value="GlnD_UR_UTase"/>
    <property type="match status" value="2"/>
</dbReference>
<evidence type="ECO:0000256" key="7">
    <source>
        <dbReference type="HAMAP-Rule" id="MF_00802"/>
    </source>
</evidence>
<comment type="function">
    <text evidence="7">Involved in the regulation of glutamine synthetase GlnA, a key enzyme in the process to assimilate ammonia. When cellular nitrogen levels are high, the C-terminal adenylyl transferase (AT) inactivates GlnA by covalent transfer of an adenylyl group from ATP to specific tyrosine residue of GlnA, thus reducing its activity. Conversely, when nitrogen levels are low, the N-terminal adenylyl removase (AR) activates GlnA by removing the adenylyl group by phosphorolysis, increasing its activity. The regulatory region of GlnE binds the signal transduction protein PII (GlnB) which indicates the nitrogen status of the cell.</text>
</comment>
<dbReference type="InterPro" id="IPR013546">
    <property type="entry name" value="PII_UdlTrfase/GS_AdlTrfase"/>
</dbReference>
<feature type="domain" description="Glutamate-ammonia ligase adenylyltransferase repeated" evidence="8">
    <location>
        <begin position="42"/>
        <end position="278"/>
    </location>
</feature>
<dbReference type="Pfam" id="PF03710">
    <property type="entry name" value="GlnE"/>
    <property type="match status" value="2"/>
</dbReference>
<dbReference type="SUPFAM" id="SSF81593">
    <property type="entry name" value="Nucleotidyltransferase substrate binding subunit/domain"/>
    <property type="match status" value="2"/>
</dbReference>
<dbReference type="GO" id="GO:0008882">
    <property type="term" value="F:[glutamate-ammonia-ligase] adenylyltransferase activity"/>
    <property type="evidence" value="ECO:0007669"/>
    <property type="project" value="UniProtKB-UniRule"/>
</dbReference>
<evidence type="ECO:0000313" key="11">
    <source>
        <dbReference type="Proteomes" id="UP000483379"/>
    </source>
</evidence>
<feature type="domain" description="PII-uridylyltransferase/Glutamine-synthetase adenylyltransferase" evidence="9">
    <location>
        <begin position="845"/>
        <end position="919"/>
    </location>
</feature>
<dbReference type="GO" id="GO:0005829">
    <property type="term" value="C:cytosol"/>
    <property type="evidence" value="ECO:0007669"/>
    <property type="project" value="TreeGrafter"/>
</dbReference>
<evidence type="ECO:0000256" key="3">
    <source>
        <dbReference type="ARBA" id="ARBA00022741"/>
    </source>
</evidence>
<dbReference type="InterPro" id="IPR005190">
    <property type="entry name" value="GlnE_rpt_dom"/>
</dbReference>
<comment type="catalytic activity">
    <reaction evidence="7">
        <text>[glutamine synthetase]-O(4)-(5'-adenylyl)-L-tyrosine + phosphate = [glutamine synthetase]-L-tyrosine + ADP</text>
        <dbReference type="Rhea" id="RHEA:43716"/>
        <dbReference type="Rhea" id="RHEA-COMP:10660"/>
        <dbReference type="Rhea" id="RHEA-COMP:10661"/>
        <dbReference type="ChEBI" id="CHEBI:43474"/>
        <dbReference type="ChEBI" id="CHEBI:46858"/>
        <dbReference type="ChEBI" id="CHEBI:83624"/>
        <dbReference type="ChEBI" id="CHEBI:456216"/>
        <dbReference type="EC" id="2.7.7.89"/>
    </reaction>
</comment>
<keyword evidence="1 7" id="KW-0808">Transferase</keyword>
<feature type="domain" description="Glutamate-ammonia ligase adenylyltransferase repeated" evidence="8">
    <location>
        <begin position="559"/>
        <end position="805"/>
    </location>
</feature>
<dbReference type="Gene3D" id="1.20.120.1510">
    <property type="match status" value="1"/>
</dbReference>
<keyword evidence="6 7" id="KW-0511">Multifunctional enzyme</keyword>
<dbReference type="RefSeq" id="WP_164452705.1">
    <property type="nucleotide sequence ID" value="NZ_JAAIJQ010000024.1"/>
</dbReference>
<comment type="cofactor">
    <cofactor evidence="7">
        <name>Mg(2+)</name>
        <dbReference type="ChEBI" id="CHEBI:18420"/>
    </cofactor>
</comment>
<keyword evidence="5 7" id="KW-0460">Magnesium</keyword>
<evidence type="ECO:0000259" key="9">
    <source>
        <dbReference type="Pfam" id="PF08335"/>
    </source>
</evidence>
<evidence type="ECO:0000313" key="10">
    <source>
        <dbReference type="EMBL" id="NEV62232.1"/>
    </source>
</evidence>
<comment type="caution">
    <text evidence="10">The sequence shown here is derived from an EMBL/GenBank/DDBJ whole genome shotgun (WGS) entry which is preliminary data.</text>
</comment>
<keyword evidence="2 7" id="KW-0548">Nucleotidyltransferase</keyword>
<evidence type="ECO:0000259" key="8">
    <source>
        <dbReference type="Pfam" id="PF03710"/>
    </source>
</evidence>
<dbReference type="HAMAP" id="MF_00802">
    <property type="entry name" value="GlnE"/>
    <property type="match status" value="1"/>
</dbReference>
<accession>A0A6M0JXH4</accession>
<dbReference type="Gene3D" id="3.30.460.10">
    <property type="entry name" value="Beta Polymerase, domain 2"/>
    <property type="match status" value="2"/>
</dbReference>
<feature type="domain" description="PII-uridylyltransferase/Glutamine-synthetase adenylyltransferase" evidence="9">
    <location>
        <begin position="305"/>
        <end position="444"/>
    </location>
</feature>
<keyword evidence="10" id="KW-0436">Ligase</keyword>
<gene>
    <name evidence="7 10" type="primary">glnE</name>
    <name evidence="10" type="ORF">G3446_10070</name>
</gene>
<organism evidence="10 11">
    <name type="scientific">Thiorhodococcus minor</name>
    <dbReference type="NCBI Taxonomy" id="57489"/>
    <lineage>
        <taxon>Bacteria</taxon>
        <taxon>Pseudomonadati</taxon>
        <taxon>Pseudomonadota</taxon>
        <taxon>Gammaproteobacteria</taxon>
        <taxon>Chromatiales</taxon>
        <taxon>Chromatiaceae</taxon>
        <taxon>Thiorhodococcus</taxon>
    </lineage>
</organism>
<dbReference type="SUPFAM" id="SSF81301">
    <property type="entry name" value="Nucleotidyltransferase"/>
    <property type="match status" value="2"/>
</dbReference>
<name>A0A6M0JXH4_9GAMM</name>
<reference evidence="10 11" key="1">
    <citation type="submission" date="2020-02" db="EMBL/GenBank/DDBJ databases">
        <title>Genome sequences of Thiorhodococcus mannitoliphagus and Thiorhodococcus minor, purple sulfur photosynthetic bacteria in the gammaproteobacterial family, Chromatiaceae.</title>
        <authorList>
            <person name="Aviles F.A."/>
            <person name="Meyer T.E."/>
            <person name="Kyndt J.A."/>
        </authorList>
    </citation>
    <scope>NUCLEOTIDE SEQUENCE [LARGE SCALE GENOMIC DNA]</scope>
    <source>
        <strain evidence="10 11">DSM 11518</strain>
    </source>
</reference>
<dbReference type="EC" id="2.7.7.42" evidence="7"/>
<feature type="region of interest" description="Adenylyl removase" evidence="7">
    <location>
        <begin position="1"/>
        <end position="448"/>
    </location>
</feature>
<dbReference type="EC" id="2.7.7.89" evidence="7"/>
<dbReference type="GO" id="GO:0000287">
    <property type="term" value="F:magnesium ion binding"/>
    <property type="evidence" value="ECO:0007669"/>
    <property type="project" value="UniProtKB-UniRule"/>
</dbReference>
<evidence type="ECO:0000256" key="4">
    <source>
        <dbReference type="ARBA" id="ARBA00022840"/>
    </source>
</evidence>
<evidence type="ECO:0000256" key="2">
    <source>
        <dbReference type="ARBA" id="ARBA00022695"/>
    </source>
</evidence>
<keyword evidence="11" id="KW-1185">Reference proteome</keyword>
<dbReference type="EMBL" id="JAAIJQ010000024">
    <property type="protein sequence ID" value="NEV62232.1"/>
    <property type="molecule type" value="Genomic_DNA"/>
</dbReference>
<dbReference type="NCBIfam" id="NF008292">
    <property type="entry name" value="PRK11072.1"/>
    <property type="match status" value="1"/>
</dbReference>
<dbReference type="InterPro" id="IPR043519">
    <property type="entry name" value="NT_sf"/>
</dbReference>
<proteinExistence type="inferred from homology"/>
<dbReference type="Proteomes" id="UP000483379">
    <property type="component" value="Unassembled WGS sequence"/>
</dbReference>
<dbReference type="FunFam" id="3.30.460.10:FF:000009">
    <property type="entry name" value="Bifunctional glutamine synthetase adenylyltransferase/adenylyl-removing enzyme"/>
    <property type="match status" value="2"/>
</dbReference>
<sequence length="952" mass="107029">MTEQSPSDLSNDAHWQTWCEWASEAGVAIPEGGDFEEARAPVWEASEYVAVSAARHPDEFEELAASGDLARSYAPGDLDQRLRRLLAEVADEPALHKALRLFRRREMVRIIWRDIAGTAPLAETLEDLSELADVCISQPLDLLYDWTCAEIGTPRDAEGRAQRLVVLGMGKLGARELNLSSDIDLIFAFAQSGEVEGGPRALSNQQFFVRLGQRLVQALANKTVDGFVFRVDTRLRPFGDVGPLAMSFQAMEDYYQSQAREWERYAMIKARPIAGDADDVASLMDMLRPFVFRRYLDFGAFESLRALKQMIAKELHRRGMDANIKLGQGGIREIEFIGQAFQLVRGGRDADLQIRPIREVLALLGERALLPEDAVTKLDAAYCFLRLVENRLQAHRDKQTHLLPSDDLGRLRLARSMGFADWAGFNSRLESHRQFVQAQFDDVFAAPAAEGESGETGLTAVWQGEHSIDYDHGQLEGVGFEDPAAVRTRIEQFRDATARKGLSSRGRERLGQLMPQVLRIVAGSEHPDLALERVLRVLEAVARRTAYLAMLIEHPVILSHLARLASMSPWFTDHIGRHPLLLDELIDPRRLYAPLRREDLEAELDALLAHIDAEDLEQQMERLHQFAQGNMLRVAAADLTEVIPLMVVSDYLTEIAEVAVGRVLQLAFDHLIARHGRPTSILGADTGFLVLGYGKLGGIELGYGSDLDLVFLHGSESITAMTEGPKDISNEQLYARLGQRIIHMMTTQTASGTLYEVDMRLRPDGNKGMLVRSLRSFAAYQETDAWTWEHQALVRARPIAGDPALFGPFAEIRRRVLCRERDPEQLRVQVRDMRYKMRASLDKTRDGRFDLKQGVGGIADIEFMVQYAVLRWAAVHPELTDWTDNVRLLETLARLDLLPGKAAEDLTDAYKALRAAYHRSALQEQPKTIPVDQLAPERERVESLWRALMEDA</sequence>
<dbReference type="CDD" id="cd05401">
    <property type="entry name" value="NT_GlnE_GlnD_like"/>
    <property type="match status" value="2"/>
</dbReference>
<dbReference type="GO" id="GO:0047388">
    <property type="term" value="F:[glutamine synthetase]-adenylyl-L-tyrosine phosphorylase activity"/>
    <property type="evidence" value="ECO:0007669"/>
    <property type="project" value="UniProtKB-EC"/>
</dbReference>
<evidence type="ECO:0000256" key="1">
    <source>
        <dbReference type="ARBA" id="ARBA00022679"/>
    </source>
</evidence>
<keyword evidence="4 7" id="KW-0067">ATP-binding</keyword>
<comment type="similarity">
    <text evidence="7">Belongs to the GlnE family.</text>
</comment>
<dbReference type="GO" id="GO:0005524">
    <property type="term" value="F:ATP binding"/>
    <property type="evidence" value="ECO:0007669"/>
    <property type="project" value="UniProtKB-UniRule"/>
</dbReference>
<dbReference type="InterPro" id="IPR023057">
    <property type="entry name" value="GlnE"/>
</dbReference>
<evidence type="ECO:0000256" key="6">
    <source>
        <dbReference type="ARBA" id="ARBA00023268"/>
    </source>
</evidence>
<keyword evidence="3 7" id="KW-0547">Nucleotide-binding</keyword>
<dbReference type="GO" id="GO:0000820">
    <property type="term" value="P:regulation of glutamine family amino acid metabolic process"/>
    <property type="evidence" value="ECO:0007669"/>
    <property type="project" value="UniProtKB-UniRule"/>
</dbReference>
<dbReference type="FunFam" id="1.20.120.330:FF:000005">
    <property type="entry name" value="Bifunctional glutamine synthetase adenylyltransferase/adenylyl-removing enzyme"/>
    <property type="match status" value="1"/>
</dbReference>
<dbReference type="PANTHER" id="PTHR30621:SF0">
    <property type="entry name" value="BIFUNCTIONAL GLUTAMINE SYNTHETASE ADENYLYLTRANSFERASE_ADENYLYL-REMOVING ENZYME"/>
    <property type="match status" value="1"/>
</dbReference>
<protein>
    <recommendedName>
        <fullName evidence="7">Bifunctional glutamine synthetase adenylyltransferase/adenylyl-removing enzyme</fullName>
    </recommendedName>
    <alternativeName>
        <fullName evidence="7">ATP:glutamine synthetase adenylyltransferase</fullName>
    </alternativeName>
    <alternativeName>
        <fullName evidence="7">ATase</fullName>
    </alternativeName>
    <domain>
        <recommendedName>
            <fullName evidence="7">Glutamine synthetase adenylyl-L-tyrosine phosphorylase</fullName>
            <ecNumber evidence="7">2.7.7.89</ecNumber>
        </recommendedName>
        <alternativeName>
            <fullName evidence="7">Adenylyl removase</fullName>
            <shortName evidence="7">AR</shortName>
            <shortName evidence="7">AT-N</shortName>
        </alternativeName>
    </domain>
    <domain>
        <recommendedName>
            <fullName evidence="7">Glutamine synthetase adenylyl transferase</fullName>
            <ecNumber evidence="7">2.7.7.42</ecNumber>
        </recommendedName>
        <alternativeName>
            <fullName evidence="7">Adenylyl transferase</fullName>
            <shortName evidence="7">AT</shortName>
            <shortName evidence="7">AT-C</shortName>
        </alternativeName>
    </domain>
</protein>
<dbReference type="PANTHER" id="PTHR30621">
    <property type="entry name" value="GLUTAMINE SYNTHETASE ADENYLYLTRANSFERASE"/>
    <property type="match status" value="1"/>
</dbReference>
<dbReference type="Gene3D" id="1.20.120.330">
    <property type="entry name" value="Nucleotidyltransferases domain 2"/>
    <property type="match status" value="2"/>
</dbReference>